<dbReference type="GO" id="GO:0003677">
    <property type="term" value="F:DNA binding"/>
    <property type="evidence" value="ECO:0007669"/>
    <property type="project" value="InterPro"/>
</dbReference>
<gene>
    <name evidence="6" type="ORF">VPNG_09908</name>
</gene>
<evidence type="ECO:0000256" key="4">
    <source>
        <dbReference type="SAM" id="MobiDB-lite"/>
    </source>
</evidence>
<keyword evidence="7" id="KW-1185">Reference proteome</keyword>
<dbReference type="InterPro" id="IPR001138">
    <property type="entry name" value="Zn2Cys6_DnaBD"/>
</dbReference>
<evidence type="ECO:0000256" key="3">
    <source>
        <dbReference type="ARBA" id="ARBA00023242"/>
    </source>
</evidence>
<dbReference type="GO" id="GO:0000981">
    <property type="term" value="F:DNA-binding transcription factor activity, RNA polymerase II-specific"/>
    <property type="evidence" value="ECO:0007669"/>
    <property type="project" value="InterPro"/>
</dbReference>
<feature type="compositionally biased region" description="Low complexity" evidence="4">
    <location>
        <begin position="14"/>
        <end position="27"/>
    </location>
</feature>
<feature type="region of interest" description="Disordered" evidence="4">
    <location>
        <begin position="98"/>
        <end position="129"/>
    </location>
</feature>
<dbReference type="EMBL" id="LKEB01000099">
    <property type="protein sequence ID" value="ROV90265.1"/>
    <property type="molecule type" value="Genomic_DNA"/>
</dbReference>
<evidence type="ECO:0000256" key="1">
    <source>
        <dbReference type="ARBA" id="ARBA00004123"/>
    </source>
</evidence>
<dbReference type="CDD" id="cd00067">
    <property type="entry name" value="GAL4"/>
    <property type="match status" value="1"/>
</dbReference>
<dbReference type="InParanoid" id="A0A423VH35"/>
<dbReference type="SUPFAM" id="SSF57701">
    <property type="entry name" value="Zn2/Cys6 DNA-binding domain"/>
    <property type="match status" value="1"/>
</dbReference>
<dbReference type="PANTHER" id="PTHR31001">
    <property type="entry name" value="UNCHARACTERIZED TRANSCRIPTIONAL REGULATORY PROTEIN"/>
    <property type="match status" value="1"/>
</dbReference>
<dbReference type="Gene3D" id="4.10.240.10">
    <property type="entry name" value="Zn(2)-C6 fungal-type DNA-binding domain"/>
    <property type="match status" value="1"/>
</dbReference>
<dbReference type="Pfam" id="PF00172">
    <property type="entry name" value="Zn_clus"/>
    <property type="match status" value="1"/>
</dbReference>
<feature type="domain" description="Zn(2)-C6 fungal-type" evidence="5">
    <location>
        <begin position="39"/>
        <end position="67"/>
    </location>
</feature>
<keyword evidence="2" id="KW-0479">Metal-binding</keyword>
<feature type="region of interest" description="Disordered" evidence="4">
    <location>
        <begin position="654"/>
        <end position="675"/>
    </location>
</feature>
<dbReference type="SMART" id="SM00066">
    <property type="entry name" value="GAL4"/>
    <property type="match status" value="1"/>
</dbReference>
<dbReference type="GO" id="GO:0006351">
    <property type="term" value="P:DNA-templated transcription"/>
    <property type="evidence" value="ECO:0007669"/>
    <property type="project" value="InterPro"/>
</dbReference>
<dbReference type="OrthoDB" id="2269373at2759"/>
<dbReference type="GO" id="GO:0005634">
    <property type="term" value="C:nucleus"/>
    <property type="evidence" value="ECO:0007669"/>
    <property type="project" value="UniProtKB-SubCell"/>
</dbReference>
<dbReference type="Pfam" id="PF04082">
    <property type="entry name" value="Fungal_trans"/>
    <property type="match status" value="1"/>
</dbReference>
<dbReference type="CDD" id="cd12148">
    <property type="entry name" value="fungal_TF_MHR"/>
    <property type="match status" value="1"/>
</dbReference>
<dbReference type="InterPro" id="IPR007219">
    <property type="entry name" value="XnlR_reg_dom"/>
</dbReference>
<dbReference type="AlphaFoldDB" id="A0A423VH35"/>
<dbReference type="SMART" id="SM00906">
    <property type="entry name" value="Fungal_trans"/>
    <property type="match status" value="1"/>
</dbReference>
<dbReference type="PROSITE" id="PS50048">
    <property type="entry name" value="ZN2_CY6_FUNGAL_2"/>
    <property type="match status" value="1"/>
</dbReference>
<evidence type="ECO:0000256" key="2">
    <source>
        <dbReference type="ARBA" id="ARBA00022723"/>
    </source>
</evidence>
<comment type="caution">
    <text evidence="6">The sequence shown here is derived from an EMBL/GenBank/DDBJ whole genome shotgun (WGS) entry which is preliminary data.</text>
</comment>
<dbReference type="InterPro" id="IPR036864">
    <property type="entry name" value="Zn2-C6_fun-type_DNA-bd_sf"/>
</dbReference>
<dbReference type="GO" id="GO:0008270">
    <property type="term" value="F:zinc ion binding"/>
    <property type="evidence" value="ECO:0007669"/>
    <property type="project" value="InterPro"/>
</dbReference>
<protein>
    <recommendedName>
        <fullName evidence="5">Zn(2)-C6 fungal-type domain-containing protein</fullName>
    </recommendedName>
</protein>
<name>A0A423VH35_9PEZI</name>
<dbReference type="PANTHER" id="PTHR31001:SF85">
    <property type="entry name" value="ZN(II)2CYS6 TRANSCRIPTION FACTOR (EUROFUNG)"/>
    <property type="match status" value="1"/>
</dbReference>
<evidence type="ECO:0000313" key="7">
    <source>
        <dbReference type="Proteomes" id="UP000285146"/>
    </source>
</evidence>
<sequence>MTSNTGAPAVPTGASPSPARASQSSNAHLPPQKPARILACVLCQHRKIKCDRSFPCANCLKANVTCTPSTPAPARKRRRPNQDLQERLARCEELLKEYATAKPASPPPARSPSPKRVKPDGGPNLESALPKWKPAGKLVEEDGGLRFMDSYLLGTVYDELKSMRKLVDDEIACDESTPAPAADDFTNSPDGNAELMFGNGETPLAMPEDLTPSPSHIARLWQIYLDRCNPLTKIIHVPTMQPYLLEATGSSPNLPKNVEALLFAIYTLAVVSMTKEECEEILGIQRDRALAKFSQGVRACLTRLGFLKTHDLFTLQALVIYLISLQGRYNRHASWILNGIVIRIAQKMGLHRDGELLGLKPFETEMRRRLWWQIIMIDAKYAMLSGLSHTLLPRGWDTMEPKNINDADLLPSATERIKDSEGPTDMILVLTVFKIAKHLIQIPGIETILVVIELQAVKDDQGPNKAKVDEYRSVIRQLDRDLEGVFARFSSPTAGELHQLARELKDHIMKKLSALIRPPTESPDWGAEVYDHTSNAFKLAVDSTAHGVEQHKIASHPAWEWFHRLHFQFDIFAYLVGQLSNRTTGRLVDQAWEVVDDVYQHYPEFYDTTQRAYHQLAYFVFRAWRKREAVLCAQLGHPPEIPQCVQKLRLTMPGSDDSSIKSEPGKTPNNEMFNPVTGDIGIADRGNRAMEFSGAEGGISDIYMGNYFDFSGVLDFDIWGNTTTAVPNLATGQTQVPDLYPYVMGPQPDW</sequence>
<dbReference type="Proteomes" id="UP000285146">
    <property type="component" value="Unassembled WGS sequence"/>
</dbReference>
<reference evidence="6 7" key="1">
    <citation type="submission" date="2015-09" db="EMBL/GenBank/DDBJ databases">
        <title>Host preference determinants of Valsa canker pathogens revealed by comparative genomics.</title>
        <authorList>
            <person name="Yin Z."/>
            <person name="Huang L."/>
        </authorList>
    </citation>
    <scope>NUCLEOTIDE SEQUENCE [LARGE SCALE GENOMIC DNA]</scope>
    <source>
        <strain evidence="6 7">SXYLt</strain>
    </source>
</reference>
<feature type="region of interest" description="Disordered" evidence="4">
    <location>
        <begin position="1"/>
        <end position="30"/>
    </location>
</feature>
<keyword evidence="3" id="KW-0539">Nucleus</keyword>
<evidence type="ECO:0000259" key="5">
    <source>
        <dbReference type="PROSITE" id="PS50048"/>
    </source>
</evidence>
<dbReference type="STRING" id="1230097.A0A423VH35"/>
<dbReference type="InterPro" id="IPR050613">
    <property type="entry name" value="Sec_Metabolite_Reg"/>
</dbReference>
<proteinExistence type="predicted"/>
<organism evidence="6 7">
    <name type="scientific">Cytospora leucostoma</name>
    <dbReference type="NCBI Taxonomy" id="1230097"/>
    <lineage>
        <taxon>Eukaryota</taxon>
        <taxon>Fungi</taxon>
        <taxon>Dikarya</taxon>
        <taxon>Ascomycota</taxon>
        <taxon>Pezizomycotina</taxon>
        <taxon>Sordariomycetes</taxon>
        <taxon>Sordariomycetidae</taxon>
        <taxon>Diaporthales</taxon>
        <taxon>Cytosporaceae</taxon>
        <taxon>Cytospora</taxon>
    </lineage>
</organism>
<evidence type="ECO:0000313" key="6">
    <source>
        <dbReference type="EMBL" id="ROV90265.1"/>
    </source>
</evidence>
<comment type="subcellular location">
    <subcellularLocation>
        <location evidence="1">Nucleus</location>
    </subcellularLocation>
</comment>
<accession>A0A423VH35</accession>